<evidence type="ECO:0000256" key="1">
    <source>
        <dbReference type="ARBA" id="ARBA00001947"/>
    </source>
</evidence>
<dbReference type="GO" id="GO:0016485">
    <property type="term" value="P:protein processing"/>
    <property type="evidence" value="ECO:0007669"/>
    <property type="project" value="TreeGrafter"/>
</dbReference>
<evidence type="ECO:0000256" key="5">
    <source>
        <dbReference type="ARBA" id="ARBA00022801"/>
    </source>
</evidence>
<evidence type="ECO:0000313" key="10">
    <source>
        <dbReference type="EMBL" id="KAK8778066.1"/>
    </source>
</evidence>
<evidence type="ECO:0000256" key="3">
    <source>
        <dbReference type="ARBA" id="ARBA00022670"/>
    </source>
</evidence>
<keyword evidence="5" id="KW-0378">Hydrolase</keyword>
<dbReference type="Pfam" id="PF01431">
    <property type="entry name" value="Peptidase_M13"/>
    <property type="match status" value="1"/>
</dbReference>
<dbReference type="InterPro" id="IPR000718">
    <property type="entry name" value="Peptidase_M13"/>
</dbReference>
<dbReference type="Gene3D" id="1.10.1380.10">
    <property type="entry name" value="Neutral endopeptidase , domain2"/>
    <property type="match status" value="1"/>
</dbReference>
<evidence type="ECO:0000313" key="11">
    <source>
        <dbReference type="Proteomes" id="UP001321473"/>
    </source>
</evidence>
<dbReference type="Proteomes" id="UP001321473">
    <property type="component" value="Unassembled WGS sequence"/>
</dbReference>
<dbReference type="PROSITE" id="PS51885">
    <property type="entry name" value="NEPRILYSIN"/>
    <property type="match status" value="1"/>
</dbReference>
<dbReference type="PANTHER" id="PTHR11733:SF241">
    <property type="entry name" value="GH26575P-RELATED"/>
    <property type="match status" value="1"/>
</dbReference>
<dbReference type="PANTHER" id="PTHR11733">
    <property type="entry name" value="ZINC METALLOPROTEASE FAMILY M13 NEPRILYSIN-RELATED"/>
    <property type="match status" value="1"/>
</dbReference>
<name>A0AAQ4ETH7_AMBAM</name>
<comment type="caution">
    <text evidence="10">The sequence shown here is derived from an EMBL/GenBank/DDBJ whole genome shotgun (WGS) entry which is preliminary data.</text>
</comment>
<evidence type="ECO:0000259" key="8">
    <source>
        <dbReference type="Pfam" id="PF01431"/>
    </source>
</evidence>
<dbReference type="SUPFAM" id="SSF55486">
    <property type="entry name" value="Metalloproteases ('zincins'), catalytic domain"/>
    <property type="match status" value="1"/>
</dbReference>
<comment type="similarity">
    <text evidence="2">Belongs to the peptidase M13 family.</text>
</comment>
<dbReference type="GO" id="GO:0004222">
    <property type="term" value="F:metalloendopeptidase activity"/>
    <property type="evidence" value="ECO:0007669"/>
    <property type="project" value="InterPro"/>
</dbReference>
<dbReference type="InterPro" id="IPR024079">
    <property type="entry name" value="MetalloPept_cat_dom_sf"/>
</dbReference>
<keyword evidence="6" id="KW-0862">Zinc</keyword>
<keyword evidence="4" id="KW-0479">Metal-binding</keyword>
<sequence length="475" mass="53721">MMTRLAIEIGFPVVFEFRFSDDTFLEGKRAMQFRISELEAAWHRKRYPLRRQSAAKVIGYFSTQLRLYPGYYVKQYADLATKLYGYDEILTTALNKHVKSSSEFQTRIIEAMGAITAPHVTPEQWTHLLGTYTKGAYKSLTMIQFQKELLNALKELLAASNWGKDGFRAMLAWRLFDGLTEYVQPAKLMGGKSKQKACYNHVLDVMEFSMTSRYLRSRVTPTALKKAEDMFWSIRDAFDLAIGGSSWLKNTVREFALRHLDILEFHIGSIGNILDESFVNEHYAAFPEMSPSGQFLEQWLKARSARAQEKWSDHTRVHFHMSRASPYYVAGSHALLIPAGALLPIFADAEGNPALHYGAFGNAGFSVKRGQRNPAELENLGDMVGAALALDAFRSLPGAQQTQTLPDLNLTATQLFFVGHCMTTCKLDSRKAAGRFASARARCIVPAMNMDDFWAVFDCPRGTRMNPDQKCSFWK</sequence>
<keyword evidence="7" id="KW-0482">Metalloprotease</keyword>
<dbReference type="EMBL" id="JARKHS020011145">
    <property type="protein sequence ID" value="KAK8778066.1"/>
    <property type="molecule type" value="Genomic_DNA"/>
</dbReference>
<evidence type="ECO:0000259" key="9">
    <source>
        <dbReference type="Pfam" id="PF05649"/>
    </source>
</evidence>
<keyword evidence="11" id="KW-1185">Reference proteome</keyword>
<evidence type="ECO:0000256" key="6">
    <source>
        <dbReference type="ARBA" id="ARBA00022833"/>
    </source>
</evidence>
<accession>A0AAQ4ETH7</accession>
<comment type="cofactor">
    <cofactor evidence="1">
        <name>Zn(2+)</name>
        <dbReference type="ChEBI" id="CHEBI:29105"/>
    </cofactor>
</comment>
<dbReference type="GO" id="GO:0046872">
    <property type="term" value="F:metal ion binding"/>
    <property type="evidence" value="ECO:0007669"/>
    <property type="project" value="UniProtKB-KW"/>
</dbReference>
<feature type="domain" description="Peptidase M13 C-terminal" evidence="8">
    <location>
        <begin position="377"/>
        <end position="472"/>
    </location>
</feature>
<feature type="domain" description="Peptidase M13 N-terminal" evidence="9">
    <location>
        <begin position="110"/>
        <end position="268"/>
    </location>
</feature>
<organism evidence="10 11">
    <name type="scientific">Amblyomma americanum</name>
    <name type="common">Lone star tick</name>
    <dbReference type="NCBI Taxonomy" id="6943"/>
    <lineage>
        <taxon>Eukaryota</taxon>
        <taxon>Metazoa</taxon>
        <taxon>Ecdysozoa</taxon>
        <taxon>Arthropoda</taxon>
        <taxon>Chelicerata</taxon>
        <taxon>Arachnida</taxon>
        <taxon>Acari</taxon>
        <taxon>Parasitiformes</taxon>
        <taxon>Ixodida</taxon>
        <taxon>Ixodoidea</taxon>
        <taxon>Ixodidae</taxon>
        <taxon>Amblyomminae</taxon>
        <taxon>Amblyomma</taxon>
    </lineage>
</organism>
<reference evidence="10 11" key="1">
    <citation type="journal article" date="2023" name="Arcadia Sci">
        <title>De novo assembly of a long-read Amblyomma americanum tick genome.</title>
        <authorList>
            <person name="Chou S."/>
            <person name="Poskanzer K.E."/>
            <person name="Rollins M."/>
            <person name="Thuy-Boun P.S."/>
        </authorList>
    </citation>
    <scope>NUCLEOTIDE SEQUENCE [LARGE SCALE GENOMIC DNA]</scope>
    <source>
        <strain evidence="10">F_SG_1</strain>
        <tissue evidence="10">Salivary glands</tissue>
    </source>
</reference>
<dbReference type="GO" id="GO:0005886">
    <property type="term" value="C:plasma membrane"/>
    <property type="evidence" value="ECO:0007669"/>
    <property type="project" value="TreeGrafter"/>
</dbReference>
<dbReference type="InterPro" id="IPR018497">
    <property type="entry name" value="Peptidase_M13_C"/>
</dbReference>
<evidence type="ECO:0000256" key="2">
    <source>
        <dbReference type="ARBA" id="ARBA00007357"/>
    </source>
</evidence>
<gene>
    <name evidence="10" type="ORF">V5799_020592</name>
</gene>
<proteinExistence type="inferred from homology"/>
<dbReference type="Pfam" id="PF05649">
    <property type="entry name" value="Peptidase_M13_N"/>
    <property type="match status" value="1"/>
</dbReference>
<dbReference type="Gene3D" id="3.40.390.10">
    <property type="entry name" value="Collagenase (Catalytic Domain)"/>
    <property type="match status" value="2"/>
</dbReference>
<dbReference type="InterPro" id="IPR008753">
    <property type="entry name" value="Peptidase_M13_N"/>
</dbReference>
<evidence type="ECO:0000256" key="4">
    <source>
        <dbReference type="ARBA" id="ARBA00022723"/>
    </source>
</evidence>
<keyword evidence="3" id="KW-0645">Protease</keyword>
<evidence type="ECO:0008006" key="12">
    <source>
        <dbReference type="Google" id="ProtNLM"/>
    </source>
</evidence>
<dbReference type="AlphaFoldDB" id="A0AAQ4ETH7"/>
<evidence type="ECO:0000256" key="7">
    <source>
        <dbReference type="ARBA" id="ARBA00023049"/>
    </source>
</evidence>
<protein>
    <recommendedName>
        <fullName evidence="12">M13 family peptidase</fullName>
    </recommendedName>
</protein>
<dbReference type="InterPro" id="IPR042089">
    <property type="entry name" value="Peptidase_M13_dom_2"/>
</dbReference>